<gene>
    <name evidence="2" type="ORF">DSPE1174_LOCUS27806</name>
</gene>
<protein>
    <submittedName>
        <fullName evidence="2">Uncharacterized protein</fullName>
    </submittedName>
</protein>
<name>A0A7S2GVR9_9STRA</name>
<sequence>MMHPRKNHDRTTTTTTTQHVYSGDGQISKEGGGGTCMKIMASGLTNVFQHVLRNVWDGHCGWAGKVNDRGTIVAAWEYVMAGRIPILWTQSAAEVGVKKDGYDLFLRWYGKWSPEALQGTSARGSE</sequence>
<dbReference type="EMBL" id="HBGS01053921">
    <property type="protein sequence ID" value="CAD9472988.1"/>
    <property type="molecule type" value="Transcribed_RNA"/>
</dbReference>
<proteinExistence type="predicted"/>
<dbReference type="AlphaFoldDB" id="A0A7S2GVR9"/>
<feature type="region of interest" description="Disordered" evidence="1">
    <location>
        <begin position="1"/>
        <end position="25"/>
    </location>
</feature>
<reference evidence="2" key="1">
    <citation type="submission" date="2021-01" db="EMBL/GenBank/DDBJ databases">
        <authorList>
            <person name="Corre E."/>
            <person name="Pelletier E."/>
            <person name="Niang G."/>
            <person name="Scheremetjew M."/>
            <person name="Finn R."/>
            <person name="Kale V."/>
            <person name="Holt S."/>
            <person name="Cochrane G."/>
            <person name="Meng A."/>
            <person name="Brown T."/>
            <person name="Cohen L."/>
        </authorList>
    </citation>
    <scope>NUCLEOTIDE SEQUENCE</scope>
    <source>
        <strain evidence="2">CCMP1381</strain>
    </source>
</reference>
<accession>A0A7S2GVR9</accession>
<organism evidence="2">
    <name type="scientific">Octactis speculum</name>
    <dbReference type="NCBI Taxonomy" id="3111310"/>
    <lineage>
        <taxon>Eukaryota</taxon>
        <taxon>Sar</taxon>
        <taxon>Stramenopiles</taxon>
        <taxon>Ochrophyta</taxon>
        <taxon>Dictyochophyceae</taxon>
        <taxon>Dictyochales</taxon>
        <taxon>Dictyochaceae</taxon>
        <taxon>Octactis</taxon>
    </lineage>
</organism>
<evidence type="ECO:0000313" key="2">
    <source>
        <dbReference type="EMBL" id="CAD9472988.1"/>
    </source>
</evidence>
<evidence type="ECO:0000256" key="1">
    <source>
        <dbReference type="SAM" id="MobiDB-lite"/>
    </source>
</evidence>